<dbReference type="Proteomes" id="UP001164743">
    <property type="component" value="Chromosome 6A"/>
</dbReference>
<feature type="compositionally biased region" description="Polar residues" evidence="1">
    <location>
        <begin position="126"/>
        <end position="135"/>
    </location>
</feature>
<organism evidence="2 3">
    <name type="scientific">Puccinia triticina</name>
    <dbReference type="NCBI Taxonomy" id="208348"/>
    <lineage>
        <taxon>Eukaryota</taxon>
        <taxon>Fungi</taxon>
        <taxon>Dikarya</taxon>
        <taxon>Basidiomycota</taxon>
        <taxon>Pucciniomycotina</taxon>
        <taxon>Pucciniomycetes</taxon>
        <taxon>Pucciniales</taxon>
        <taxon>Pucciniaceae</taxon>
        <taxon>Puccinia</taxon>
    </lineage>
</organism>
<evidence type="ECO:0000313" key="3">
    <source>
        <dbReference type="Proteomes" id="UP001164743"/>
    </source>
</evidence>
<evidence type="ECO:0000313" key="2">
    <source>
        <dbReference type="EMBL" id="WAQ86043.1"/>
    </source>
</evidence>
<dbReference type="EMBL" id="CP110426">
    <property type="protein sequence ID" value="WAQ86043.1"/>
    <property type="molecule type" value="Genomic_DNA"/>
</dbReference>
<feature type="region of interest" description="Disordered" evidence="1">
    <location>
        <begin position="126"/>
        <end position="152"/>
    </location>
</feature>
<dbReference type="RefSeq" id="XP_053021598.1">
    <property type="nucleotide sequence ID" value="XM_053170403.1"/>
</dbReference>
<gene>
    <name evidence="2" type="ORF">PtA15_6A673</name>
</gene>
<feature type="region of interest" description="Disordered" evidence="1">
    <location>
        <begin position="71"/>
        <end position="90"/>
    </location>
</feature>
<proteinExistence type="predicted"/>
<evidence type="ECO:0000256" key="1">
    <source>
        <dbReference type="SAM" id="MobiDB-lite"/>
    </source>
</evidence>
<protein>
    <submittedName>
        <fullName evidence="2">Uncharacterized protein</fullName>
    </submittedName>
</protein>
<feature type="region of interest" description="Disordered" evidence="1">
    <location>
        <begin position="1"/>
        <end position="38"/>
    </location>
</feature>
<name>A0ABY7CM86_9BASI</name>
<accession>A0ABY7CM86</accession>
<reference evidence="2" key="1">
    <citation type="submission" date="2022-10" db="EMBL/GenBank/DDBJ databases">
        <title>Puccinia triticina Genome sequencing and assembly.</title>
        <authorList>
            <person name="Li C."/>
        </authorList>
    </citation>
    <scope>NUCLEOTIDE SEQUENCE</scope>
    <source>
        <strain evidence="2">Pt15</strain>
    </source>
</reference>
<dbReference type="GeneID" id="77811298"/>
<sequence length="152" mass="16370">MPNPPPDSRRPSSPNNSTAKHGPQPHSTTTPSRPAHPILSYLYRPVLPSTPIPTTSVKSPETGHRSFVCLAQSDPPTATPQPVSPLFLTPPVSPPVPMDFPISTASHRPAQAFPVPDIASLNFSTTTQHPIQLTHDQIHHPQSLARQPVPHA</sequence>
<keyword evidence="3" id="KW-1185">Reference proteome</keyword>